<keyword evidence="3 6" id="KW-0689">Ribosomal protein</keyword>
<dbReference type="AlphaFoldDB" id="A0A061QZJ3"/>
<proteinExistence type="inferred from homology"/>
<feature type="unsure residue" description="E or Q" evidence="8">
    <location>
        <position position="95"/>
    </location>
</feature>
<dbReference type="EMBL" id="GBEZ01023158">
    <property type="protein sequence ID" value="JAC63711.1"/>
    <property type="molecule type" value="Transcribed_RNA"/>
</dbReference>
<gene>
    <name evidence="8" type="ORF">TSPGSL018_19953</name>
</gene>
<dbReference type="HAMAP" id="MF_00270">
    <property type="entry name" value="Ribosomal_bS18"/>
    <property type="match status" value="1"/>
</dbReference>
<dbReference type="GO" id="GO:0005763">
    <property type="term" value="C:mitochondrial small ribosomal subunit"/>
    <property type="evidence" value="ECO:0007669"/>
    <property type="project" value="TreeGrafter"/>
</dbReference>
<accession>A0A061QZJ3</accession>
<evidence type="ECO:0000256" key="5">
    <source>
        <dbReference type="ARBA" id="ARBA00035266"/>
    </source>
</evidence>
<comment type="subunit">
    <text evidence="1">Part of the 30S ribosomal subunit.</text>
</comment>
<keyword evidence="2" id="KW-0694">RNA-binding</keyword>
<evidence type="ECO:0000256" key="2">
    <source>
        <dbReference type="ARBA" id="ARBA00022884"/>
    </source>
</evidence>
<dbReference type="InterPro" id="IPR001648">
    <property type="entry name" value="Ribosomal_bS18"/>
</dbReference>
<name>A0A061QZJ3_9CHLO</name>
<keyword evidence="4 6" id="KW-0687">Ribonucleoprotein</keyword>
<feature type="compositionally biased region" description="Basic and acidic residues" evidence="7">
    <location>
        <begin position="119"/>
        <end position="128"/>
    </location>
</feature>
<sequence>MSLRKLVAKLSSRCCVTLQGELRTLQGLELRRTDRVSSIGNQDFSNFIGWRAASNYGNVGEDWDEFCGTKSPTVENSDDDKSFGDKSLNKPSDVEDSPQKPALKGNWRDWIENKLSEMEQATETKAEEGTAGSPQGPSSNAVSGAAMDPPPLQQQQKQQKQQERVEPLAHPFYGYAELGASARKPSFDKGSVAEDGGISSLLDPLGGPAESPPRLHPSRLFYPGQVYSSEELSPFYSEPAEPRPVKAERRPAPRDEDVRAQIDFKDRRFLSSFLSEQGQLLPRRRTRLRKKTHRKVMRAVKLARCMALLPFTSKLPQYERRKNPYSSRSR</sequence>
<dbReference type="GO" id="GO:0070181">
    <property type="term" value="F:small ribosomal subunit rRNA binding"/>
    <property type="evidence" value="ECO:0007669"/>
    <property type="project" value="TreeGrafter"/>
</dbReference>
<dbReference type="PRINTS" id="PR00974">
    <property type="entry name" value="RIBOSOMALS18"/>
</dbReference>
<dbReference type="Pfam" id="PF01084">
    <property type="entry name" value="Ribosomal_S18"/>
    <property type="match status" value="1"/>
</dbReference>
<feature type="region of interest" description="Disordered" evidence="7">
    <location>
        <begin position="185"/>
        <end position="258"/>
    </location>
</feature>
<dbReference type="SUPFAM" id="SSF46911">
    <property type="entry name" value="Ribosomal protein S18"/>
    <property type="match status" value="1"/>
</dbReference>
<evidence type="ECO:0000256" key="3">
    <source>
        <dbReference type="ARBA" id="ARBA00022980"/>
    </source>
</evidence>
<feature type="compositionally biased region" description="Polar residues" evidence="7">
    <location>
        <begin position="132"/>
        <end position="142"/>
    </location>
</feature>
<evidence type="ECO:0000313" key="8">
    <source>
        <dbReference type="EMBL" id="JAC63711.1"/>
    </source>
</evidence>
<reference evidence="8" key="1">
    <citation type="submission" date="2014-05" db="EMBL/GenBank/DDBJ databases">
        <title>The transcriptome of the halophilic microalga Tetraselmis sp. GSL018 isolated from the Great Salt Lake, Utah.</title>
        <authorList>
            <person name="Jinkerson R.E."/>
            <person name="D'Adamo S."/>
            <person name="Posewitz M.C."/>
        </authorList>
    </citation>
    <scope>NUCLEOTIDE SEQUENCE</scope>
    <source>
        <strain evidence="8">GSL018</strain>
    </source>
</reference>
<dbReference type="PANTHER" id="PTHR13479">
    <property type="entry name" value="30S RIBOSOMAL PROTEIN S18"/>
    <property type="match status" value="1"/>
</dbReference>
<dbReference type="GO" id="GO:0016829">
    <property type="term" value="F:lyase activity"/>
    <property type="evidence" value="ECO:0007669"/>
    <property type="project" value="UniProtKB-KW"/>
</dbReference>
<feature type="region of interest" description="Disordered" evidence="7">
    <location>
        <begin position="119"/>
        <end position="171"/>
    </location>
</feature>
<organism evidence="8">
    <name type="scientific">Tetraselmis sp. GSL018</name>
    <dbReference type="NCBI Taxonomy" id="582737"/>
    <lineage>
        <taxon>Eukaryota</taxon>
        <taxon>Viridiplantae</taxon>
        <taxon>Chlorophyta</taxon>
        <taxon>core chlorophytes</taxon>
        <taxon>Chlorodendrophyceae</taxon>
        <taxon>Chlorodendrales</taxon>
        <taxon>Chlorodendraceae</taxon>
        <taxon>Tetraselmis</taxon>
    </lineage>
</organism>
<dbReference type="InterPro" id="IPR036870">
    <property type="entry name" value="Ribosomal_bS18_sf"/>
</dbReference>
<protein>
    <recommendedName>
        <fullName evidence="5">Small ribosomal subunit protein bS18c</fullName>
    </recommendedName>
</protein>
<dbReference type="GO" id="GO:0003735">
    <property type="term" value="F:structural constituent of ribosome"/>
    <property type="evidence" value="ECO:0007669"/>
    <property type="project" value="InterPro"/>
</dbReference>
<dbReference type="Gene3D" id="4.10.640.10">
    <property type="entry name" value="Ribosomal protein S18"/>
    <property type="match status" value="1"/>
</dbReference>
<evidence type="ECO:0000256" key="6">
    <source>
        <dbReference type="RuleBase" id="RU003910"/>
    </source>
</evidence>
<feature type="compositionally biased region" description="Basic and acidic residues" evidence="7">
    <location>
        <begin position="79"/>
        <end position="88"/>
    </location>
</feature>
<dbReference type="NCBIfam" id="TIGR00165">
    <property type="entry name" value="S18"/>
    <property type="match status" value="1"/>
</dbReference>
<dbReference type="PANTHER" id="PTHR13479:SF65">
    <property type="entry name" value="F10K1.8 PROTEIN"/>
    <property type="match status" value="1"/>
</dbReference>
<evidence type="ECO:0000256" key="4">
    <source>
        <dbReference type="ARBA" id="ARBA00023274"/>
    </source>
</evidence>
<evidence type="ECO:0000256" key="7">
    <source>
        <dbReference type="SAM" id="MobiDB-lite"/>
    </source>
</evidence>
<feature type="region of interest" description="Disordered" evidence="7">
    <location>
        <begin position="67"/>
        <end position="107"/>
    </location>
</feature>
<keyword evidence="8" id="KW-0456">Lyase</keyword>
<dbReference type="GO" id="GO:0006412">
    <property type="term" value="P:translation"/>
    <property type="evidence" value="ECO:0007669"/>
    <property type="project" value="InterPro"/>
</dbReference>
<comment type="similarity">
    <text evidence="6">Belongs to the bacterial ribosomal protein bS18 family.</text>
</comment>
<evidence type="ECO:0000256" key="1">
    <source>
        <dbReference type="ARBA" id="ARBA00011458"/>
    </source>
</evidence>
<feature type="compositionally biased region" description="Basic and acidic residues" evidence="7">
    <location>
        <begin position="240"/>
        <end position="258"/>
    </location>
</feature>